<evidence type="ECO:0000313" key="3">
    <source>
        <dbReference type="EMBL" id="KAF2218509.1"/>
    </source>
</evidence>
<gene>
    <name evidence="3" type="ORF">BDZ85DRAFT_253499</name>
</gene>
<dbReference type="InterPro" id="IPR052583">
    <property type="entry name" value="ATP-helicase/E3_Ub-Ligase"/>
</dbReference>
<evidence type="ECO:0000256" key="1">
    <source>
        <dbReference type="ARBA" id="ARBA00022801"/>
    </source>
</evidence>
<dbReference type="InterPro" id="IPR027417">
    <property type="entry name" value="P-loop_NTPase"/>
</dbReference>
<dbReference type="GO" id="GO:0016787">
    <property type="term" value="F:hydrolase activity"/>
    <property type="evidence" value="ECO:0007669"/>
    <property type="project" value="UniProtKB-KW"/>
</dbReference>
<dbReference type="AlphaFoldDB" id="A0A6A6FYN7"/>
<sequence>MTKSKSDPGYESWKSNILTKGSLGDEDCRQVIAGFLEAAKKKPAVKVRPEKLKEQLSRTNELAKQYMLTVRSIRFVNNAQTLLAGSTSQCCNSCNAPVYSYHLLQSEKLKQAQPDESAVGLPGTKAKAVIDLLAKIRDADEQAILFVQYAEQIDDMEAACAASGIRSVCVRENSSASSQVTKFQTEKDARTRATVIILNGSDSSAAGVNLTNANHVLFFSPLLTDSQYSYDAAMAQAIGRVRRPGQTKDIQVYRFVALDTIDVDILEHRERRADALSELGADAISVKIGTSQGSEEEPTVKVRGTHAERTQLIRDTKGVFRLMPKSWLVGQNVDLGMTGIEGRVRVTGYEDFSSLVKFSKAYSEDD</sequence>
<protein>
    <submittedName>
        <fullName evidence="3">P-loop containing nucleoside triphosphate hydrolase protein</fullName>
    </submittedName>
</protein>
<dbReference type="SUPFAM" id="SSF52540">
    <property type="entry name" value="P-loop containing nucleoside triphosphate hydrolases"/>
    <property type="match status" value="1"/>
</dbReference>
<proteinExistence type="predicted"/>
<organism evidence="3 4">
    <name type="scientific">Elsinoe ampelina</name>
    <dbReference type="NCBI Taxonomy" id="302913"/>
    <lineage>
        <taxon>Eukaryota</taxon>
        <taxon>Fungi</taxon>
        <taxon>Dikarya</taxon>
        <taxon>Ascomycota</taxon>
        <taxon>Pezizomycotina</taxon>
        <taxon>Dothideomycetes</taxon>
        <taxon>Dothideomycetidae</taxon>
        <taxon>Myriangiales</taxon>
        <taxon>Elsinoaceae</taxon>
        <taxon>Elsinoe</taxon>
    </lineage>
</organism>
<name>A0A6A6FYN7_9PEZI</name>
<evidence type="ECO:0000313" key="4">
    <source>
        <dbReference type="Proteomes" id="UP000799538"/>
    </source>
</evidence>
<reference evidence="4" key="1">
    <citation type="journal article" date="2020" name="Stud. Mycol.">
        <title>101 Dothideomycetes genomes: A test case for predicting lifestyles and emergence of pathogens.</title>
        <authorList>
            <person name="Haridas S."/>
            <person name="Albert R."/>
            <person name="Binder M."/>
            <person name="Bloem J."/>
            <person name="LaButti K."/>
            <person name="Salamov A."/>
            <person name="Andreopoulos B."/>
            <person name="Baker S."/>
            <person name="Barry K."/>
            <person name="Bills G."/>
            <person name="Bluhm B."/>
            <person name="Cannon C."/>
            <person name="Castanera R."/>
            <person name="Culley D."/>
            <person name="Daum C."/>
            <person name="Ezra D."/>
            <person name="Gonzalez J."/>
            <person name="Henrissat B."/>
            <person name="Kuo A."/>
            <person name="Liang C."/>
            <person name="Lipzen A."/>
            <person name="Lutzoni F."/>
            <person name="Magnuson J."/>
            <person name="Mondo S."/>
            <person name="Nolan M."/>
            <person name="Ohm R."/>
            <person name="Pangilinan J."/>
            <person name="Park H.-J."/>
            <person name="Ramirez L."/>
            <person name="Alfaro M."/>
            <person name="Sun H."/>
            <person name="Tritt A."/>
            <person name="Yoshinaga Y."/>
            <person name="Zwiers L.-H."/>
            <person name="Turgeon B."/>
            <person name="Goodwin S."/>
            <person name="Spatafora J."/>
            <person name="Crous P."/>
            <person name="Grigoriev I."/>
        </authorList>
    </citation>
    <scope>NUCLEOTIDE SEQUENCE [LARGE SCALE GENOMIC DNA]</scope>
    <source>
        <strain evidence="4">CECT 20119</strain>
    </source>
</reference>
<dbReference type="EMBL" id="ML992540">
    <property type="protein sequence ID" value="KAF2218509.1"/>
    <property type="molecule type" value="Genomic_DNA"/>
</dbReference>
<dbReference type="Proteomes" id="UP000799538">
    <property type="component" value="Unassembled WGS sequence"/>
</dbReference>
<dbReference type="InterPro" id="IPR049730">
    <property type="entry name" value="SNF2/RAD54-like_C"/>
</dbReference>
<dbReference type="CDD" id="cd18793">
    <property type="entry name" value="SF2_C_SNF"/>
    <property type="match status" value="1"/>
</dbReference>
<evidence type="ECO:0000259" key="2">
    <source>
        <dbReference type="PROSITE" id="PS51194"/>
    </source>
</evidence>
<dbReference type="InterPro" id="IPR001650">
    <property type="entry name" value="Helicase_C-like"/>
</dbReference>
<dbReference type="PANTHER" id="PTHR45865">
    <property type="entry name" value="E3 UBIQUITIN-PROTEIN LIGASE SHPRH FAMILY MEMBER"/>
    <property type="match status" value="1"/>
</dbReference>
<dbReference type="Pfam" id="PF00271">
    <property type="entry name" value="Helicase_C"/>
    <property type="match status" value="1"/>
</dbReference>
<dbReference type="PANTHER" id="PTHR45865:SF1">
    <property type="entry name" value="E3 UBIQUITIN-PROTEIN LIGASE SHPRH"/>
    <property type="match status" value="1"/>
</dbReference>
<dbReference type="Gene3D" id="3.40.50.300">
    <property type="entry name" value="P-loop containing nucleotide triphosphate hydrolases"/>
    <property type="match status" value="1"/>
</dbReference>
<dbReference type="OrthoDB" id="423221at2759"/>
<keyword evidence="1 3" id="KW-0378">Hydrolase</keyword>
<dbReference type="PROSITE" id="PS51194">
    <property type="entry name" value="HELICASE_CTER"/>
    <property type="match status" value="1"/>
</dbReference>
<keyword evidence="4" id="KW-1185">Reference proteome</keyword>
<accession>A0A6A6FYN7</accession>
<feature type="domain" description="Helicase C-terminal" evidence="2">
    <location>
        <begin position="128"/>
        <end position="299"/>
    </location>
</feature>